<dbReference type="Gene3D" id="3.40.50.300">
    <property type="entry name" value="P-loop containing nucleotide triphosphate hydrolases"/>
    <property type="match status" value="1"/>
</dbReference>
<proteinExistence type="predicted"/>
<evidence type="ECO:0000313" key="3">
    <source>
        <dbReference type="Proteomes" id="UP000014028"/>
    </source>
</evidence>
<dbReference type="InterPro" id="IPR027417">
    <property type="entry name" value="P-loop_NTPase"/>
</dbReference>
<feature type="domain" description="Phage terminase large subunit GpA ATPase" evidence="1">
    <location>
        <begin position="49"/>
        <end position="266"/>
    </location>
</feature>
<dbReference type="RefSeq" id="WP_016124070.1">
    <property type="nucleotide sequence ID" value="NZ_KB976852.1"/>
</dbReference>
<evidence type="ECO:0000259" key="1">
    <source>
        <dbReference type="Pfam" id="PF05876"/>
    </source>
</evidence>
<sequence length="564" mass="65201">MSQQPTQEQLMALKERMKDPIGFTEVTGTVKGKPFSFDHRDHLHDVYRDTHPRVVIVAGRQVEKSETLVRMLLYSGYQRKHTTITYTAPRQEQTTRFVNDRFRKAIRESKGQILEGMVDPKRDAKTAIGIANSTQYYFGSAWADGDALRGIAGDIVGFDETQDITQTAIESIEKSVSHSEMKDPVTELNGKCFYTGTPKQKGSYYDRVLWGQSDQKKWHVTCDSCSNEEVMSMKNIMIQNEGEDNERRYFGCMHCQEELDRAHGRWVATRPENKMYSGYLFNQLNMTWISANQIWRDYQTMDAMTFNNEVLGEFYSGDEQPLSLEDVLACTDKTRSLKKYSQTPTVLGIDYGSGGKSKTIIFIGHNENGKLVIDYAESWQPDRSEDALNVHDQLIAHIIHLQGKFNVEKIVGDIGYGSYESQKLYELYGRQAISCRYVTYANDPRKREYKGFNNSTLQVDRTFSMDKLIDAFHKGNIVVPYKDPAAIEYFFDHWTAIEMKFTESNTGTGKKLYDHRTPDDAFHALNYVREGIHELQNRFEVEFVERDDYQFDKLFSTIEDLPEW</sequence>
<comment type="caution">
    <text evidence="2">The sequence shown here is derived from an EMBL/GenBank/DDBJ whole genome shotgun (WGS) entry which is preliminary data.</text>
</comment>
<dbReference type="AlphaFoldDB" id="A0A9W5R057"/>
<dbReference type="GO" id="GO:0016887">
    <property type="term" value="F:ATP hydrolysis activity"/>
    <property type="evidence" value="ECO:0007669"/>
    <property type="project" value="InterPro"/>
</dbReference>
<organism evidence="2 3">
    <name type="scientific">Bacillus cereus VD184</name>
    <dbReference type="NCBI Taxonomy" id="1053242"/>
    <lineage>
        <taxon>Bacteria</taxon>
        <taxon>Bacillati</taxon>
        <taxon>Bacillota</taxon>
        <taxon>Bacilli</taxon>
        <taxon>Bacillales</taxon>
        <taxon>Bacillaceae</taxon>
        <taxon>Bacillus</taxon>
        <taxon>Bacillus cereus group</taxon>
    </lineage>
</organism>
<name>A0A9W5R057_BACCE</name>
<accession>A0A9W5R057</accession>
<dbReference type="Proteomes" id="UP000014028">
    <property type="component" value="Unassembled WGS sequence"/>
</dbReference>
<dbReference type="Gene3D" id="3.30.420.240">
    <property type="match status" value="1"/>
</dbReference>
<reference evidence="2 3" key="1">
    <citation type="submission" date="2012-12" db="EMBL/GenBank/DDBJ databases">
        <title>The Genome Sequence of Bacillus cereus VD184.</title>
        <authorList>
            <consortium name="The Broad Institute Genome Sequencing Platform"/>
            <consortium name="The Broad Institute Genome Sequencing Center for Infectious Disease"/>
            <person name="Feldgarden M."/>
            <person name="Van der Auwera G.A."/>
            <person name="Mahillon J."/>
            <person name="Duprez V."/>
            <person name="Timmery S."/>
            <person name="Mattelet C."/>
            <person name="Dierick K."/>
            <person name="Sun M."/>
            <person name="Yu Z."/>
            <person name="Zhu L."/>
            <person name="Hu X."/>
            <person name="Shank E.B."/>
            <person name="Swiecicka I."/>
            <person name="Hansen B.M."/>
            <person name="Andrup L."/>
            <person name="Walker B."/>
            <person name="Young S.K."/>
            <person name="Zeng Q."/>
            <person name="Gargeya S."/>
            <person name="Fitzgerald M."/>
            <person name="Haas B."/>
            <person name="Abouelleil A."/>
            <person name="Alvarado L."/>
            <person name="Arachchi H.M."/>
            <person name="Berlin A.M."/>
            <person name="Chapman S.B."/>
            <person name="Dewar J."/>
            <person name="Goldberg J."/>
            <person name="Griggs A."/>
            <person name="Gujja S."/>
            <person name="Hansen M."/>
            <person name="Howarth C."/>
            <person name="Imamovic A."/>
            <person name="Larimer J."/>
            <person name="McCowan C."/>
            <person name="Murphy C."/>
            <person name="Neiman D."/>
            <person name="Pearson M."/>
            <person name="Priest M."/>
            <person name="Roberts A."/>
            <person name="Saif S."/>
            <person name="Shea T."/>
            <person name="Sisk P."/>
            <person name="Sykes S."/>
            <person name="Wortman J."/>
            <person name="Nusbaum C."/>
            <person name="Birren B."/>
        </authorList>
    </citation>
    <scope>NUCLEOTIDE SEQUENCE [LARGE SCALE GENOMIC DNA]</scope>
    <source>
        <strain evidence="2 3">VD184</strain>
    </source>
</reference>
<dbReference type="InterPro" id="IPR046453">
    <property type="entry name" value="GpA_ATPase"/>
</dbReference>
<dbReference type="Pfam" id="PF05876">
    <property type="entry name" value="GpA_ATPase"/>
    <property type="match status" value="1"/>
</dbReference>
<dbReference type="EMBL" id="AHFK01000113">
    <property type="protein sequence ID" value="EOQ00946.1"/>
    <property type="molecule type" value="Genomic_DNA"/>
</dbReference>
<gene>
    <name evidence="2" type="ORF">IKC_06144</name>
</gene>
<protein>
    <recommendedName>
        <fullName evidence="1">Phage terminase large subunit GpA ATPase domain-containing protein</fullName>
    </recommendedName>
</protein>
<evidence type="ECO:0000313" key="2">
    <source>
        <dbReference type="EMBL" id="EOQ00946.1"/>
    </source>
</evidence>